<name>A0A3S1C550_9CYAN</name>
<dbReference type="Proteomes" id="UP000271624">
    <property type="component" value="Unassembled WGS sequence"/>
</dbReference>
<keyword evidence="1" id="KW-1133">Transmembrane helix</keyword>
<gene>
    <name evidence="2" type="ORF">DSM106972_075080</name>
</gene>
<keyword evidence="3" id="KW-1185">Reference proteome</keyword>
<sequence>MWLLIFVVVNFCSIFAGLIAGKQIKGFLKRHKSIADEYVLEEFESLVRRQMYMVYFLLFFLVIGLFLNVVVVIHHGLVGFAVALIVNAYSFLQSQYFRRLEKKARSLNAANELLARKYYLVSNTWANKPLPDF</sequence>
<reference evidence="2" key="2">
    <citation type="journal article" date="2019" name="Genome Biol. Evol.">
        <title>Day and night: Metabolic profiles and evolutionary relationships of six axenic non-marine cyanobacteria.</title>
        <authorList>
            <person name="Will S.E."/>
            <person name="Henke P."/>
            <person name="Boedeker C."/>
            <person name="Huang S."/>
            <person name="Brinkmann H."/>
            <person name="Rohde M."/>
            <person name="Jarek M."/>
            <person name="Friedl T."/>
            <person name="Seufert S."/>
            <person name="Schumacher M."/>
            <person name="Overmann J."/>
            <person name="Neumann-Schaal M."/>
            <person name="Petersen J."/>
        </authorList>
    </citation>
    <scope>NUCLEOTIDE SEQUENCE [LARGE SCALE GENOMIC DNA]</scope>
    <source>
        <strain evidence="2">PCC 7102</strain>
    </source>
</reference>
<dbReference type="OrthoDB" id="513931at2"/>
<evidence type="ECO:0000256" key="1">
    <source>
        <dbReference type="SAM" id="Phobius"/>
    </source>
</evidence>
<comment type="caution">
    <text evidence="2">The sequence shown here is derived from an EMBL/GenBank/DDBJ whole genome shotgun (WGS) entry which is preliminary data.</text>
</comment>
<feature type="transmembrane region" description="Helical" evidence="1">
    <location>
        <begin position="52"/>
        <end position="71"/>
    </location>
</feature>
<evidence type="ECO:0000313" key="3">
    <source>
        <dbReference type="Proteomes" id="UP000271624"/>
    </source>
</evidence>
<protein>
    <recommendedName>
        <fullName evidence="4">Glycosyl-4,4'-diaponeurosporenoate acyltransferase</fullName>
    </recommendedName>
</protein>
<dbReference type="EMBL" id="RSCL01000024">
    <property type="protein sequence ID" value="RUT00380.1"/>
    <property type="molecule type" value="Genomic_DNA"/>
</dbReference>
<proteinExistence type="predicted"/>
<evidence type="ECO:0008006" key="4">
    <source>
        <dbReference type="Google" id="ProtNLM"/>
    </source>
</evidence>
<feature type="transmembrane region" description="Helical" evidence="1">
    <location>
        <begin position="77"/>
        <end position="97"/>
    </location>
</feature>
<keyword evidence="1" id="KW-0472">Membrane</keyword>
<keyword evidence="1" id="KW-0812">Transmembrane</keyword>
<organism evidence="2 3">
    <name type="scientific">Dulcicalothrix desertica PCC 7102</name>
    <dbReference type="NCBI Taxonomy" id="232991"/>
    <lineage>
        <taxon>Bacteria</taxon>
        <taxon>Bacillati</taxon>
        <taxon>Cyanobacteriota</taxon>
        <taxon>Cyanophyceae</taxon>
        <taxon>Nostocales</taxon>
        <taxon>Calotrichaceae</taxon>
        <taxon>Dulcicalothrix</taxon>
    </lineage>
</organism>
<feature type="transmembrane region" description="Helical" evidence="1">
    <location>
        <begin position="6"/>
        <end position="24"/>
    </location>
</feature>
<reference evidence="2" key="1">
    <citation type="submission" date="2018-12" db="EMBL/GenBank/DDBJ databases">
        <authorList>
            <person name="Will S."/>
            <person name="Neumann-Schaal M."/>
            <person name="Henke P."/>
        </authorList>
    </citation>
    <scope>NUCLEOTIDE SEQUENCE</scope>
    <source>
        <strain evidence="2">PCC 7102</strain>
    </source>
</reference>
<dbReference type="RefSeq" id="WP_127085595.1">
    <property type="nucleotide sequence ID" value="NZ_RSCL01000024.1"/>
</dbReference>
<evidence type="ECO:0000313" key="2">
    <source>
        <dbReference type="EMBL" id="RUT00380.1"/>
    </source>
</evidence>
<accession>A0A3S1C550</accession>
<dbReference type="AlphaFoldDB" id="A0A3S1C550"/>